<proteinExistence type="predicted"/>
<sequence length="95" mass="10838">MEIKAIIGGRKTDGTPRHGLRQPLLYQVVGYALLAYEQYEINEVALFNARYGHLAVWPLDELLCQLAGRRVSTKMIARELISYLEESYPRGNWAA</sequence>
<dbReference type="Proteomes" id="UP000023351">
    <property type="component" value="Unassembled WGS sequence"/>
</dbReference>
<reference evidence="1 2" key="1">
    <citation type="submission" date="2013-12" db="EMBL/GenBank/DDBJ databases">
        <authorList>
            <person name="Zelazny A."/>
            <person name="Olivier K."/>
            <person name="Holland S."/>
            <person name="Lenaerts A."/>
            <person name="Ordway D."/>
            <person name="DeGroote M.A."/>
            <person name="Parker T."/>
            <person name="Sizemore C."/>
            <person name="Tallon L.J."/>
            <person name="Sadzewicz L.K."/>
            <person name="Sengamalay N."/>
            <person name="Fraser C.M."/>
            <person name="Hine E."/>
            <person name="Shefchek K.A."/>
            <person name="Das S.P."/>
            <person name="Tettelin H."/>
        </authorList>
    </citation>
    <scope>NUCLEOTIDE SEQUENCE [LARGE SCALE GENOMIC DNA]</scope>
    <source>
        <strain evidence="1 2">1513</strain>
    </source>
</reference>
<evidence type="ECO:0000313" key="1">
    <source>
        <dbReference type="EMBL" id="EUA73942.1"/>
    </source>
</evidence>
<name>X8DZ68_9MYCO</name>
<dbReference type="EMBL" id="JAOJ01000001">
    <property type="protein sequence ID" value="EUA73942.1"/>
    <property type="molecule type" value="Genomic_DNA"/>
</dbReference>
<gene>
    <name evidence="1" type="ORF">I540_0602</name>
</gene>
<evidence type="ECO:0000313" key="2">
    <source>
        <dbReference type="Proteomes" id="UP000023351"/>
    </source>
</evidence>
<protein>
    <submittedName>
        <fullName evidence="1">Uncharacterized protein</fullName>
    </submittedName>
</protein>
<comment type="caution">
    <text evidence="1">The sequence shown here is derived from an EMBL/GenBank/DDBJ whole genome shotgun (WGS) entry which is preliminary data.</text>
</comment>
<accession>X8DZ68</accession>
<dbReference type="AlphaFoldDB" id="X8DZ68"/>
<organism evidence="1 2">
    <name type="scientific">Mycobacteroides abscessus subsp. bolletii 1513</name>
    <dbReference type="NCBI Taxonomy" id="1299321"/>
    <lineage>
        <taxon>Bacteria</taxon>
        <taxon>Bacillati</taxon>
        <taxon>Actinomycetota</taxon>
        <taxon>Actinomycetes</taxon>
        <taxon>Mycobacteriales</taxon>
        <taxon>Mycobacteriaceae</taxon>
        <taxon>Mycobacteroides</taxon>
        <taxon>Mycobacteroides abscessus</taxon>
    </lineage>
</organism>